<dbReference type="EMBL" id="CP045892">
    <property type="protein sequence ID" value="QQP52760.1"/>
    <property type="molecule type" value="Genomic_DNA"/>
</dbReference>
<keyword evidence="2" id="KW-1185">Reference proteome</keyword>
<sequence length="61" mass="7218">KIPPMMSRVTERMSVSNMEVLMLYSSMELKIFPIKSPPDTIKVKIQKRPLKMASNRRRRIK</sequence>
<feature type="non-terminal residue" evidence="1">
    <location>
        <position position="1"/>
    </location>
</feature>
<name>A0A7T8HMR2_CALRO</name>
<organism evidence="1 2">
    <name type="scientific">Caligus rogercresseyi</name>
    <name type="common">Sea louse</name>
    <dbReference type="NCBI Taxonomy" id="217165"/>
    <lineage>
        <taxon>Eukaryota</taxon>
        <taxon>Metazoa</taxon>
        <taxon>Ecdysozoa</taxon>
        <taxon>Arthropoda</taxon>
        <taxon>Crustacea</taxon>
        <taxon>Multicrustacea</taxon>
        <taxon>Hexanauplia</taxon>
        <taxon>Copepoda</taxon>
        <taxon>Siphonostomatoida</taxon>
        <taxon>Caligidae</taxon>
        <taxon>Caligus</taxon>
    </lineage>
</organism>
<evidence type="ECO:0000313" key="2">
    <source>
        <dbReference type="Proteomes" id="UP000595437"/>
    </source>
</evidence>
<dbReference type="Proteomes" id="UP000595437">
    <property type="component" value="Chromosome 3"/>
</dbReference>
<feature type="non-terminal residue" evidence="1">
    <location>
        <position position="61"/>
    </location>
</feature>
<gene>
    <name evidence="1" type="ORF">FKW44_005007</name>
</gene>
<protein>
    <submittedName>
        <fullName evidence="1">Uncharacterized protein</fullName>
    </submittedName>
</protein>
<dbReference type="AlphaFoldDB" id="A0A7T8HMR2"/>
<proteinExistence type="predicted"/>
<reference evidence="2" key="1">
    <citation type="submission" date="2021-01" db="EMBL/GenBank/DDBJ databases">
        <title>Caligus Genome Assembly.</title>
        <authorList>
            <person name="Gallardo-Escarate C."/>
        </authorList>
    </citation>
    <scope>NUCLEOTIDE SEQUENCE [LARGE SCALE GENOMIC DNA]</scope>
</reference>
<accession>A0A7T8HMR2</accession>
<evidence type="ECO:0000313" key="1">
    <source>
        <dbReference type="EMBL" id="QQP52760.1"/>
    </source>
</evidence>